<dbReference type="Proteomes" id="UP000249066">
    <property type="component" value="Unassembled WGS sequence"/>
</dbReference>
<feature type="region of interest" description="Disordered" evidence="1">
    <location>
        <begin position="382"/>
        <end position="425"/>
    </location>
</feature>
<evidence type="ECO:0000313" key="4">
    <source>
        <dbReference type="Proteomes" id="UP000249066"/>
    </source>
</evidence>
<accession>A0A2W5C491</accession>
<organism evidence="3 4">
    <name type="scientific">Sphingomonas sanxanigenens</name>
    <dbReference type="NCBI Taxonomy" id="397260"/>
    <lineage>
        <taxon>Bacteria</taxon>
        <taxon>Pseudomonadati</taxon>
        <taxon>Pseudomonadota</taxon>
        <taxon>Alphaproteobacteria</taxon>
        <taxon>Sphingomonadales</taxon>
        <taxon>Sphingomonadaceae</taxon>
        <taxon>Sphingomonas</taxon>
    </lineage>
</organism>
<evidence type="ECO:0000256" key="2">
    <source>
        <dbReference type="SAM" id="SignalP"/>
    </source>
</evidence>
<evidence type="ECO:0000313" key="3">
    <source>
        <dbReference type="EMBL" id="PZO90135.1"/>
    </source>
</evidence>
<reference evidence="3 4" key="1">
    <citation type="submission" date="2017-08" db="EMBL/GenBank/DDBJ databases">
        <title>Infants hospitalized years apart are colonized by the same room-sourced microbial strains.</title>
        <authorList>
            <person name="Brooks B."/>
            <person name="Olm M.R."/>
            <person name="Firek B.A."/>
            <person name="Baker R."/>
            <person name="Thomas B.C."/>
            <person name="Morowitz M.J."/>
            <person name="Banfield J.F."/>
        </authorList>
    </citation>
    <scope>NUCLEOTIDE SEQUENCE [LARGE SCALE GENOMIC DNA]</scope>
    <source>
        <strain evidence="3">S2_018_000_R2_101</strain>
    </source>
</reference>
<sequence>MSLNFSARLGAALTVPAMLLLAGPAARSAPAAPASAGPKARYVMDATTMSGLPGMGGGKPDSGAMMRMMMGGGGANSVTHSLFLRLGSTLAPSTGTPAADHLPDPALRMGDALPLVTPVRTPGSEPDNFERPRGRLLIFWGCGAHAGPGQPVVIDFAKVAAGQIPPGLFSAHAPIERIVTLANSRTYGEWPNGRTAKQAPPGASLIGLQRVEGNYSPPMKFTTTQDFMPGLRTRSADTADGATDVNWGAIAGATGYYANVIGAQETRGGGGDIVWWSSSATREFGGGLNDFLSPATVRRLVTDKVVMPPTQTSCTIPAEVKQAAGESMIGMLNAFGPEESFAFPPRPADPKIAWRPEWTALVRHRSTTTFFFGEMAAAMNGMGDESARDDSDSPRPRQKPRNKACKPSLGGALSGMLGGKACQEQ</sequence>
<keyword evidence="2" id="KW-0732">Signal</keyword>
<feature type="signal peptide" evidence="2">
    <location>
        <begin position="1"/>
        <end position="28"/>
    </location>
</feature>
<feature type="chain" id="PRO_5016087259" evidence="2">
    <location>
        <begin position="29"/>
        <end position="425"/>
    </location>
</feature>
<feature type="compositionally biased region" description="Basic and acidic residues" evidence="1">
    <location>
        <begin position="385"/>
        <end position="395"/>
    </location>
</feature>
<name>A0A2W5C491_9SPHN</name>
<dbReference type="EMBL" id="QFNN01000035">
    <property type="protein sequence ID" value="PZO90135.1"/>
    <property type="molecule type" value="Genomic_DNA"/>
</dbReference>
<proteinExistence type="predicted"/>
<protein>
    <submittedName>
        <fullName evidence="3">Uncharacterized protein</fullName>
    </submittedName>
</protein>
<gene>
    <name evidence="3" type="ORF">DI623_07755</name>
</gene>
<evidence type="ECO:0000256" key="1">
    <source>
        <dbReference type="SAM" id="MobiDB-lite"/>
    </source>
</evidence>
<dbReference type="AlphaFoldDB" id="A0A2W5C491"/>
<comment type="caution">
    <text evidence="3">The sequence shown here is derived from an EMBL/GenBank/DDBJ whole genome shotgun (WGS) entry which is preliminary data.</text>
</comment>